<keyword evidence="1" id="KW-0472">Membrane</keyword>
<gene>
    <name evidence="2" type="ORF">MSPICULIGERA_LOCUS15160</name>
</gene>
<feature type="non-terminal residue" evidence="2">
    <location>
        <position position="231"/>
    </location>
</feature>
<feature type="transmembrane region" description="Helical" evidence="1">
    <location>
        <begin position="162"/>
        <end position="183"/>
    </location>
</feature>
<dbReference type="EMBL" id="CATQJA010002647">
    <property type="protein sequence ID" value="CAJ0576876.1"/>
    <property type="molecule type" value="Genomic_DNA"/>
</dbReference>
<keyword evidence="3" id="KW-1185">Reference proteome</keyword>
<comment type="caution">
    <text evidence="2">The sequence shown here is derived from an EMBL/GenBank/DDBJ whole genome shotgun (WGS) entry which is preliminary data.</text>
</comment>
<name>A0AA36CZ40_9BILA</name>
<feature type="transmembrane region" description="Helical" evidence="1">
    <location>
        <begin position="25"/>
        <end position="45"/>
    </location>
</feature>
<proteinExistence type="predicted"/>
<feature type="transmembrane region" description="Helical" evidence="1">
    <location>
        <begin position="65"/>
        <end position="83"/>
    </location>
</feature>
<organism evidence="2 3">
    <name type="scientific">Mesorhabditis spiculigera</name>
    <dbReference type="NCBI Taxonomy" id="96644"/>
    <lineage>
        <taxon>Eukaryota</taxon>
        <taxon>Metazoa</taxon>
        <taxon>Ecdysozoa</taxon>
        <taxon>Nematoda</taxon>
        <taxon>Chromadorea</taxon>
        <taxon>Rhabditida</taxon>
        <taxon>Rhabditina</taxon>
        <taxon>Rhabditomorpha</taxon>
        <taxon>Rhabditoidea</taxon>
        <taxon>Rhabditidae</taxon>
        <taxon>Mesorhabditinae</taxon>
        <taxon>Mesorhabditis</taxon>
    </lineage>
</organism>
<protein>
    <submittedName>
        <fullName evidence="2">Uncharacterized protein</fullName>
    </submittedName>
</protein>
<dbReference type="Proteomes" id="UP001177023">
    <property type="component" value="Unassembled WGS sequence"/>
</dbReference>
<sequence length="231" mass="26356">MGNLAFTIDTSQEIPLSTNQDLFRWMDYASMVAMFFNAFGVWVIGFHTPNTMRSYGIALTAYQGIGFGVAAHMASLLMIMFMLRHQAIMPPNHLLKFDHKLMLGVYIGLQIFAYIHLITMASYVFYNDDVEATKQLYLKRYFMFRQFLEVPRCYVFTPKDGVLMMINISAWVVVLFFIVMGCVKPRTFVISETSTIAVTKENRRANKLRLAAANARFLSSTPVSTTMNDLG</sequence>
<evidence type="ECO:0000256" key="1">
    <source>
        <dbReference type="SAM" id="Phobius"/>
    </source>
</evidence>
<keyword evidence="1" id="KW-1133">Transmembrane helix</keyword>
<reference evidence="2" key="1">
    <citation type="submission" date="2023-06" db="EMBL/GenBank/DDBJ databases">
        <authorList>
            <person name="Delattre M."/>
        </authorList>
    </citation>
    <scope>NUCLEOTIDE SEQUENCE</scope>
    <source>
        <strain evidence="2">AF72</strain>
    </source>
</reference>
<keyword evidence="1" id="KW-0812">Transmembrane</keyword>
<feature type="transmembrane region" description="Helical" evidence="1">
    <location>
        <begin position="103"/>
        <end position="126"/>
    </location>
</feature>
<evidence type="ECO:0000313" key="3">
    <source>
        <dbReference type="Proteomes" id="UP001177023"/>
    </source>
</evidence>
<dbReference type="AlphaFoldDB" id="A0AA36CZ40"/>
<accession>A0AA36CZ40</accession>
<evidence type="ECO:0000313" key="2">
    <source>
        <dbReference type="EMBL" id="CAJ0576876.1"/>
    </source>
</evidence>